<organism evidence="2 3">
    <name type="scientific">Canavalia gladiata</name>
    <name type="common">Sword bean</name>
    <name type="synonym">Dolichos gladiatus</name>
    <dbReference type="NCBI Taxonomy" id="3824"/>
    <lineage>
        <taxon>Eukaryota</taxon>
        <taxon>Viridiplantae</taxon>
        <taxon>Streptophyta</taxon>
        <taxon>Embryophyta</taxon>
        <taxon>Tracheophyta</taxon>
        <taxon>Spermatophyta</taxon>
        <taxon>Magnoliopsida</taxon>
        <taxon>eudicotyledons</taxon>
        <taxon>Gunneridae</taxon>
        <taxon>Pentapetalae</taxon>
        <taxon>rosids</taxon>
        <taxon>fabids</taxon>
        <taxon>Fabales</taxon>
        <taxon>Fabaceae</taxon>
        <taxon>Papilionoideae</taxon>
        <taxon>50 kb inversion clade</taxon>
        <taxon>NPAAA clade</taxon>
        <taxon>indigoferoid/millettioid clade</taxon>
        <taxon>Phaseoleae</taxon>
        <taxon>Canavalia</taxon>
    </lineage>
</organism>
<gene>
    <name evidence="2" type="ORF">VNO77_03725</name>
</gene>
<protein>
    <submittedName>
        <fullName evidence="2">Uncharacterized protein</fullName>
    </submittedName>
</protein>
<comment type="caution">
    <text evidence="2">The sequence shown here is derived from an EMBL/GenBank/DDBJ whole genome shotgun (WGS) entry which is preliminary data.</text>
</comment>
<reference evidence="2 3" key="1">
    <citation type="submission" date="2024-01" db="EMBL/GenBank/DDBJ databases">
        <title>The genomes of 5 underutilized Papilionoideae crops provide insights into root nodulation and disease resistanc.</title>
        <authorList>
            <person name="Jiang F."/>
        </authorList>
    </citation>
    <scope>NUCLEOTIDE SEQUENCE [LARGE SCALE GENOMIC DNA]</scope>
    <source>
        <strain evidence="2">LVBAO_FW01</strain>
        <tissue evidence="2">Leaves</tissue>
    </source>
</reference>
<evidence type="ECO:0000256" key="1">
    <source>
        <dbReference type="SAM" id="MobiDB-lite"/>
    </source>
</evidence>
<dbReference type="Proteomes" id="UP001367508">
    <property type="component" value="Unassembled WGS sequence"/>
</dbReference>
<feature type="region of interest" description="Disordered" evidence="1">
    <location>
        <begin position="1"/>
        <end position="22"/>
    </location>
</feature>
<name>A0AAN9R8E6_CANGL</name>
<evidence type="ECO:0000313" key="3">
    <source>
        <dbReference type="Proteomes" id="UP001367508"/>
    </source>
</evidence>
<proteinExistence type="predicted"/>
<dbReference type="EMBL" id="JAYMYQ010000001">
    <property type="protein sequence ID" value="KAK7361654.1"/>
    <property type="molecule type" value="Genomic_DNA"/>
</dbReference>
<evidence type="ECO:0000313" key="2">
    <source>
        <dbReference type="EMBL" id="KAK7361654.1"/>
    </source>
</evidence>
<accession>A0AAN9R8E6</accession>
<sequence>MKEKKKNLQIPEGETLSKGTSSGYGKEVILKVFLYLDSWRKLAASKKDRRFKSPKIVWHTVQESSLLVKQWWKRKTRLHDQNSLRIKTRPAFLSVTVVQNERRFNVYESELGSLEGSSGLTSPVKTFFSILEHSMSCEGLVSCMGDRVYEGVDMKPCSAMQHVKGTDVVAMNRNSFVSKENTLITIDANLHGGFSIPSRAIEGYLPPLDHTAYKDSHGGLGERTYIDHRLFRLQESLGNSSDESSILRERFLNDFVPNDACPLGTQLSVEITGYMDQFGLKDDKHSDMVDIPLFTIDTDVLACGLETQANPDAHQQPKIALRSSNT</sequence>
<keyword evidence="3" id="KW-1185">Reference proteome</keyword>
<dbReference type="AlphaFoldDB" id="A0AAN9R8E6"/>